<dbReference type="EMBL" id="JQGA01000558">
    <property type="protein sequence ID" value="KGO74914.1"/>
    <property type="molecule type" value="Genomic_DNA"/>
</dbReference>
<evidence type="ECO:0000313" key="1">
    <source>
        <dbReference type="EMBL" id="KGO74914.1"/>
    </source>
</evidence>
<dbReference type="Proteomes" id="UP000030104">
    <property type="component" value="Unassembled WGS sequence"/>
</dbReference>
<reference evidence="1 2" key="1">
    <citation type="journal article" date="2015" name="Mol. Plant Microbe Interact.">
        <title>Genome, transcriptome, and functional analyses of Penicillium expansum provide new insights into secondary metabolism and pathogenicity.</title>
        <authorList>
            <person name="Ballester A.R."/>
            <person name="Marcet-Houben M."/>
            <person name="Levin E."/>
            <person name="Sela N."/>
            <person name="Selma-Lazaro C."/>
            <person name="Carmona L."/>
            <person name="Wisniewski M."/>
            <person name="Droby S."/>
            <person name="Gonzalez-Candelas L."/>
            <person name="Gabaldon T."/>
        </authorList>
    </citation>
    <scope>NUCLEOTIDE SEQUENCE [LARGE SCALE GENOMIC DNA]</scope>
    <source>
        <strain evidence="1 2">PHI-1</strain>
    </source>
</reference>
<sequence length="182" mass="20365">MAAPRNITIDNLTGRWSMNLQLSDSYDSVLKIQGVNWLTRKVLNVGSLTMTIKQYIDEVGLTHLTIDSKSGSGLPGSTENRLLNNETRHANHPLFGKVTGRTAWVNLADLPSTWLADGWEQGTTRAILMTTEHLDIDAVTYQAGGFEQLNGEHRYVRHVEVRKSGETLKVKLVYDYLGPLEE</sequence>
<dbReference type="PhylomeDB" id="A0A0A2L4J1"/>
<dbReference type="AlphaFoldDB" id="A0A0A2L4J1"/>
<dbReference type="Gene3D" id="2.40.128.20">
    <property type="match status" value="1"/>
</dbReference>
<dbReference type="InterPro" id="IPR053037">
    <property type="entry name" value="Pericyclase_pydY-like"/>
</dbReference>
<comment type="caution">
    <text evidence="1">The sequence shown here is derived from an EMBL/GenBank/DDBJ whole genome shotgun (WGS) entry which is preliminary data.</text>
</comment>
<dbReference type="PANTHER" id="PTHR38115:SF1">
    <property type="entry name" value="LIPOCALIN-LIKE DOMAIN-CONTAINING PROTEIN"/>
    <property type="match status" value="1"/>
</dbReference>
<protein>
    <submittedName>
        <fullName evidence="1">Calycin</fullName>
    </submittedName>
</protein>
<accession>A0A0A2L4J1</accession>
<dbReference type="PANTHER" id="PTHR38115">
    <property type="entry name" value="LIPOCALIN-LIKE DOMAIN-CONTAINING PROTEIN"/>
    <property type="match status" value="1"/>
</dbReference>
<dbReference type="InterPro" id="IPR012674">
    <property type="entry name" value="Calycin"/>
</dbReference>
<keyword evidence="2" id="KW-1185">Reference proteome</keyword>
<dbReference type="OMA" id="CILVESH"/>
<dbReference type="SUPFAM" id="SSF50814">
    <property type="entry name" value="Lipocalins"/>
    <property type="match status" value="1"/>
</dbReference>
<dbReference type="OrthoDB" id="425354at2759"/>
<organism evidence="1 2">
    <name type="scientific">Penicillium italicum</name>
    <name type="common">Blue mold</name>
    <dbReference type="NCBI Taxonomy" id="40296"/>
    <lineage>
        <taxon>Eukaryota</taxon>
        <taxon>Fungi</taxon>
        <taxon>Dikarya</taxon>
        <taxon>Ascomycota</taxon>
        <taxon>Pezizomycotina</taxon>
        <taxon>Eurotiomycetes</taxon>
        <taxon>Eurotiomycetidae</taxon>
        <taxon>Eurotiales</taxon>
        <taxon>Aspergillaceae</taxon>
        <taxon>Penicillium</taxon>
    </lineage>
</organism>
<dbReference type="HOGENOM" id="CLU_088979_2_0_1"/>
<evidence type="ECO:0000313" key="2">
    <source>
        <dbReference type="Proteomes" id="UP000030104"/>
    </source>
</evidence>
<gene>
    <name evidence="1" type="ORF">PITC_031520</name>
</gene>
<name>A0A0A2L4J1_PENIT</name>
<proteinExistence type="predicted"/>